<evidence type="ECO:0000256" key="9">
    <source>
        <dbReference type="ARBA" id="ARBA00022927"/>
    </source>
</evidence>
<dbReference type="KEGG" id="bvk:117238135"/>
<dbReference type="GO" id="GO:0006406">
    <property type="term" value="P:mRNA export from nucleus"/>
    <property type="evidence" value="ECO:0007669"/>
    <property type="project" value="TreeGrafter"/>
</dbReference>
<keyword evidence="6" id="KW-0597">Phosphoprotein</keyword>
<dbReference type="GO" id="GO:0031080">
    <property type="term" value="C:nuclear pore outer ring"/>
    <property type="evidence" value="ECO:0007669"/>
    <property type="project" value="TreeGrafter"/>
</dbReference>
<keyword evidence="9" id="KW-0653">Protein transport</keyword>
<keyword evidence="12 18" id="KW-0906">Nuclear pore complex</keyword>
<comment type="subunit">
    <text evidence="17">Part of the nuclear pore complex (NPC). Forms part of the Nup160 subcomplex in the nuclear pore which is composed of NUP160, NUP133, NUP107 and Nup96; this complex plays a role in RNA export and in tethering Nup98 and NUP153 to the nucleus. Does not interact with TPR. Interacts with ZNF106.</text>
</comment>
<evidence type="ECO:0000256" key="17">
    <source>
        <dbReference type="ARBA" id="ARBA00063956"/>
    </source>
</evidence>
<dbReference type="FunFam" id="1.10.3450.20:FF:000001">
    <property type="entry name" value="Nuclear pore complex protein"/>
    <property type="match status" value="1"/>
</dbReference>
<keyword evidence="10" id="KW-0007">Acetylation</keyword>
<evidence type="ECO:0000256" key="3">
    <source>
        <dbReference type="ARBA" id="ARBA00022448"/>
    </source>
</evidence>
<dbReference type="GO" id="GO:0000776">
    <property type="term" value="C:kinetochore"/>
    <property type="evidence" value="ECO:0007669"/>
    <property type="project" value="UniProtKB-KW"/>
</dbReference>
<dbReference type="GeneID" id="117238135"/>
<dbReference type="GO" id="GO:0017056">
    <property type="term" value="F:structural constituent of nuclear pore"/>
    <property type="evidence" value="ECO:0007669"/>
    <property type="project" value="UniProtKB-UniRule"/>
</dbReference>
<evidence type="ECO:0000256" key="10">
    <source>
        <dbReference type="ARBA" id="ARBA00022990"/>
    </source>
</evidence>
<dbReference type="Proteomes" id="UP000504631">
    <property type="component" value="Unplaced"/>
</dbReference>
<comment type="function">
    <text evidence="18">Functions as a component of the nuclear pore complex (NPC).</text>
</comment>
<evidence type="ECO:0000256" key="14">
    <source>
        <dbReference type="ARBA" id="ARBA00023242"/>
    </source>
</evidence>
<proteinExistence type="inferred from homology"/>
<dbReference type="CTD" id="57122"/>
<name>A0A6J3L2K2_9HYME</name>
<dbReference type="Gene3D" id="1.10.3450.20">
    <property type="match status" value="1"/>
</dbReference>
<dbReference type="RefSeq" id="XP_033358681.1">
    <property type="nucleotide sequence ID" value="XM_033502790.1"/>
</dbReference>
<dbReference type="GO" id="GO:0031965">
    <property type="term" value="C:nuclear membrane"/>
    <property type="evidence" value="ECO:0007669"/>
    <property type="project" value="UniProtKB-SubCell"/>
</dbReference>
<keyword evidence="3 18" id="KW-0813">Transport</keyword>
<keyword evidence="8" id="KW-0995">Kinetochore</keyword>
<evidence type="ECO:0000256" key="18">
    <source>
        <dbReference type="RuleBase" id="RU365072"/>
    </source>
</evidence>
<evidence type="ECO:0000256" key="5">
    <source>
        <dbReference type="ARBA" id="ARBA00022481"/>
    </source>
</evidence>
<evidence type="ECO:0000256" key="15">
    <source>
        <dbReference type="ARBA" id="ARBA00023328"/>
    </source>
</evidence>
<keyword evidence="5" id="KW-0488">Methylation</keyword>
<keyword evidence="13 18" id="KW-0472">Membrane</keyword>
<evidence type="ECO:0000256" key="7">
    <source>
        <dbReference type="ARBA" id="ARBA00022816"/>
    </source>
</evidence>
<dbReference type="PANTHER" id="PTHR13003">
    <property type="entry name" value="NUP107-RELATED"/>
    <property type="match status" value="1"/>
</dbReference>
<dbReference type="Pfam" id="PF04121">
    <property type="entry name" value="Nup84_Nup100"/>
    <property type="match status" value="1"/>
</dbReference>
<keyword evidence="14 18" id="KW-0539">Nucleus</keyword>
<organism evidence="19 20">
    <name type="scientific">Bombus vosnesenskii</name>
    <dbReference type="NCBI Taxonomy" id="207650"/>
    <lineage>
        <taxon>Eukaryota</taxon>
        <taxon>Metazoa</taxon>
        <taxon>Ecdysozoa</taxon>
        <taxon>Arthropoda</taxon>
        <taxon>Hexapoda</taxon>
        <taxon>Insecta</taxon>
        <taxon>Pterygota</taxon>
        <taxon>Neoptera</taxon>
        <taxon>Endopterygota</taxon>
        <taxon>Hymenoptera</taxon>
        <taxon>Apocrita</taxon>
        <taxon>Aculeata</taxon>
        <taxon>Apoidea</taxon>
        <taxon>Anthophila</taxon>
        <taxon>Apidae</taxon>
        <taxon>Bombus</taxon>
        <taxon>Pyrobombus</taxon>
    </lineage>
</organism>
<evidence type="ECO:0000256" key="12">
    <source>
        <dbReference type="ARBA" id="ARBA00023132"/>
    </source>
</evidence>
<evidence type="ECO:0000256" key="8">
    <source>
        <dbReference type="ARBA" id="ARBA00022838"/>
    </source>
</evidence>
<sequence>MDTINNSNENLEQSIQMLSQENAQRRSFLRLSGKSTPSKRLSLQNTNYLRKDVDDSHNFNDINSSRMSGKSYLHSRLIKAHDLLDIDTSLTLAPHEVRDIMAASEKSEFTLREMMEDSSATGMILKAREPWRDVMSKLFYDFLHSLQANFSQAQVFDTIADFIQNCTDTLDIMRGMQSKVETTEISEDEISLENERNTWRLIYCLYQNRINSLNFPTPVENNTYISEKVVIDNLFKTESYIREYQLIIDWLEKNALDQADKYPITEHFTDKTVAWENTVRQLLMYKDKEQIPFRSSRPLVSSLDPDAPIREGKPLHDLDREDDARMEKRMFIEVRCGRLQKAQALAQYCGQPWRAACLLGWIPHHDPNYQNPLSDSKLPIEGNPNRSLWKLCAWELSQERRVGQFYRTIYASLCGNVQQMLQVASSWQDALWAYMKTLLDIKVEREVRDLVAKSFTDMPDDYWKNEISLKDVFKELHASKNSDIRAQSNKPDHLIQKYLILDQIPKLMEEIEDMICSKSCDPHFLRFLAHLIYFFRQIGKNAKDKIGDKVLLAYVRVLIEMDDPILIAFYTAMLPQELQITNYASYLETIKDYEQRKKCLSAAEDANLNVEAITKLVVESIRSKNIDVDPTDLKGTMTDADVDKINALDWLIFYQSQREEALSQTNALIRYFLTNEKIDAARKAFNKIPVDSIETIMAEYPTLEGTLTNLTMTNNLSKRASSTIREYLCYKTYLDAQEGFAEWFSHYHHGKPTPLEELPAYATFTEKVAYEHKKSQYNVEMERWKSTMQHHTKAVKQLLFNVLLFPDGGWLVDSNNNNEESCTPEEAAREHQMEKLRQLCIPKVTLLLHSVMTEMNEHAECIQLADILASEQYQLYKVFQKGRLREVFKKICESSLVLMDQKKDPWGYPK</sequence>
<evidence type="ECO:0000313" key="19">
    <source>
        <dbReference type="Proteomes" id="UP000504631"/>
    </source>
</evidence>
<evidence type="ECO:0000313" key="20">
    <source>
        <dbReference type="RefSeq" id="XP_033358681.1"/>
    </source>
</evidence>
<comment type="similarity">
    <text evidence="2 18">Belongs to the nucleoporin Nup84/Nup107 family.</text>
</comment>
<gene>
    <name evidence="20" type="primary">LOC117238135</name>
</gene>
<evidence type="ECO:0000256" key="16">
    <source>
        <dbReference type="ARBA" id="ARBA00056880"/>
    </source>
</evidence>
<evidence type="ECO:0000256" key="4">
    <source>
        <dbReference type="ARBA" id="ARBA00022454"/>
    </source>
</evidence>
<dbReference type="GO" id="GO:0000973">
    <property type="term" value="P:post-transcriptional tethering of RNA polymerase II gene DNA at nuclear periphery"/>
    <property type="evidence" value="ECO:0007669"/>
    <property type="project" value="TreeGrafter"/>
</dbReference>
<evidence type="ECO:0000256" key="2">
    <source>
        <dbReference type="ARBA" id="ARBA00009510"/>
    </source>
</evidence>
<dbReference type="AlphaFoldDB" id="A0A6J3L2K2"/>
<dbReference type="PANTHER" id="PTHR13003:SF2">
    <property type="entry name" value="NUCLEAR PORE COMPLEX PROTEIN NUP107"/>
    <property type="match status" value="1"/>
</dbReference>
<evidence type="ECO:0000256" key="11">
    <source>
        <dbReference type="ARBA" id="ARBA00023010"/>
    </source>
</evidence>
<dbReference type="InterPro" id="IPR007252">
    <property type="entry name" value="Nup84/Nup107"/>
</dbReference>
<accession>A0A6J3L2K2</accession>
<reference evidence="20" key="1">
    <citation type="submission" date="2025-08" db="UniProtKB">
        <authorList>
            <consortium name="RefSeq"/>
        </authorList>
    </citation>
    <scope>IDENTIFICATION</scope>
    <source>
        <tissue evidence="20">Muscle</tissue>
    </source>
</reference>
<keyword evidence="19" id="KW-1185">Reference proteome</keyword>
<protein>
    <recommendedName>
        <fullName evidence="18">Nuclear pore complex protein</fullName>
    </recommendedName>
</protein>
<keyword evidence="11 18" id="KW-0811">Translocation</keyword>
<dbReference type="GO" id="GO:0006606">
    <property type="term" value="P:protein import into nucleus"/>
    <property type="evidence" value="ECO:0007669"/>
    <property type="project" value="TreeGrafter"/>
</dbReference>
<comment type="subcellular location">
    <subcellularLocation>
        <location evidence="1">Chromosome</location>
        <location evidence="1">Centromere</location>
        <location evidence="1">Kinetochore</location>
    </subcellularLocation>
    <subcellularLocation>
        <location evidence="18">Nucleus</location>
        <location evidence="18">Nuclear pore complex</location>
    </subcellularLocation>
    <subcellularLocation>
        <location evidence="18">Nucleus membrane</location>
    </subcellularLocation>
</comment>
<dbReference type="Gene3D" id="1.20.190.50">
    <property type="match status" value="1"/>
</dbReference>
<comment type="function">
    <text evidence="16">Plays a role in the nuclear pore complex (NPC) assembly and/or maintenance. Required for the assembly of peripheral proteins into the NPC. May anchor NUP62 to the NPC. Involved in nephrogenesis.</text>
</comment>
<keyword evidence="7" id="KW-0509">mRNA transport</keyword>
<evidence type="ECO:0000256" key="6">
    <source>
        <dbReference type="ARBA" id="ARBA00022553"/>
    </source>
</evidence>
<keyword evidence="4" id="KW-0158">Chromosome</keyword>
<keyword evidence="15" id="KW-0137">Centromere</keyword>
<dbReference type="FunFam" id="1.20.190.50:FF:000001">
    <property type="entry name" value="Nuclear pore complex protein"/>
    <property type="match status" value="1"/>
</dbReference>
<evidence type="ECO:0000256" key="1">
    <source>
        <dbReference type="ARBA" id="ARBA00004629"/>
    </source>
</evidence>
<evidence type="ECO:0000256" key="13">
    <source>
        <dbReference type="ARBA" id="ARBA00023136"/>
    </source>
</evidence>